<sequence>MAKDARIDQPETAPKKRRIGFMEGMINVPDDFDTMMAEEIEDMFYGGDLFPPEDPIKPIVTDKE</sequence>
<comment type="caution">
    <text evidence="1">The sequence shown here is derived from an EMBL/GenBank/DDBJ whole genome shotgun (WGS) entry which is preliminary data.</text>
</comment>
<dbReference type="RefSeq" id="WP_183898892.1">
    <property type="nucleotide sequence ID" value="NZ_JACIDW010000001.1"/>
</dbReference>
<accession>A0A7W6CQ62</accession>
<gene>
    <name evidence="1" type="ORF">GGQ67_000007</name>
</gene>
<dbReference type="EMBL" id="JACIDW010000001">
    <property type="protein sequence ID" value="MBB3962389.1"/>
    <property type="molecule type" value="Genomic_DNA"/>
</dbReference>
<dbReference type="Proteomes" id="UP000582090">
    <property type="component" value="Unassembled WGS sequence"/>
</dbReference>
<reference evidence="1 2" key="1">
    <citation type="submission" date="2020-08" db="EMBL/GenBank/DDBJ databases">
        <title>Genomic Encyclopedia of Type Strains, Phase IV (KMG-IV): sequencing the most valuable type-strain genomes for metagenomic binning, comparative biology and taxonomic classification.</title>
        <authorList>
            <person name="Goeker M."/>
        </authorList>
    </citation>
    <scope>NUCLEOTIDE SEQUENCE [LARGE SCALE GENOMIC DNA]</scope>
    <source>
        <strain evidence="1 2">DSM 26575</strain>
    </source>
</reference>
<proteinExistence type="predicted"/>
<keyword evidence="2" id="KW-1185">Reference proteome</keyword>
<dbReference type="AlphaFoldDB" id="A0A7W6CQ62"/>
<evidence type="ECO:0000313" key="2">
    <source>
        <dbReference type="Proteomes" id="UP000582090"/>
    </source>
</evidence>
<name>A0A7W6CQ62_9HYPH</name>
<protein>
    <submittedName>
        <fullName evidence="1">Uncharacterized protein</fullName>
    </submittedName>
</protein>
<organism evidence="1 2">
    <name type="scientific">Rhizobium metallidurans</name>
    <dbReference type="NCBI Taxonomy" id="1265931"/>
    <lineage>
        <taxon>Bacteria</taxon>
        <taxon>Pseudomonadati</taxon>
        <taxon>Pseudomonadota</taxon>
        <taxon>Alphaproteobacteria</taxon>
        <taxon>Hyphomicrobiales</taxon>
        <taxon>Rhizobiaceae</taxon>
        <taxon>Rhizobium/Agrobacterium group</taxon>
        <taxon>Rhizobium</taxon>
    </lineage>
</organism>
<evidence type="ECO:0000313" key="1">
    <source>
        <dbReference type="EMBL" id="MBB3962389.1"/>
    </source>
</evidence>